<evidence type="ECO:0000313" key="2">
    <source>
        <dbReference type="Proteomes" id="UP000499080"/>
    </source>
</evidence>
<name>A0A4Y2KJ40_ARAVE</name>
<proteinExistence type="predicted"/>
<comment type="caution">
    <text evidence="1">The sequence shown here is derived from an EMBL/GenBank/DDBJ whole genome shotgun (WGS) entry which is preliminary data.</text>
</comment>
<protein>
    <submittedName>
        <fullName evidence="1">Uncharacterized protein</fullName>
    </submittedName>
</protein>
<gene>
    <name evidence="1" type="ORF">AVEN_57911_1</name>
</gene>
<reference evidence="1 2" key="1">
    <citation type="journal article" date="2019" name="Sci. Rep.">
        <title>Orb-weaving spider Araneus ventricosus genome elucidates the spidroin gene catalogue.</title>
        <authorList>
            <person name="Kono N."/>
            <person name="Nakamura H."/>
            <person name="Ohtoshi R."/>
            <person name="Moran D.A.P."/>
            <person name="Shinohara A."/>
            <person name="Yoshida Y."/>
            <person name="Fujiwara M."/>
            <person name="Mori M."/>
            <person name="Tomita M."/>
            <person name="Arakawa K."/>
        </authorList>
    </citation>
    <scope>NUCLEOTIDE SEQUENCE [LARGE SCALE GENOMIC DNA]</scope>
</reference>
<sequence length="169" mass="19292">MELKTAMYRPLAPSNSIPLPPKLAANKAVINNNQKCFVRSVLVALDPAAGPHPERVYHYASMEQELRLGNVTCPFNPAKSPSSKNQNENLNKCLAQLGQFWPLCHKTPITHSLISRSPKNRQRQNTQTWHFIFIGIKFSSRSFLLTKHATCTQYHKHSYNTYYSYSPFS</sequence>
<keyword evidence="2" id="KW-1185">Reference proteome</keyword>
<dbReference type="EMBL" id="BGPR01004646">
    <property type="protein sequence ID" value="GBN01776.1"/>
    <property type="molecule type" value="Genomic_DNA"/>
</dbReference>
<organism evidence="1 2">
    <name type="scientific">Araneus ventricosus</name>
    <name type="common">Orbweaver spider</name>
    <name type="synonym">Epeira ventricosa</name>
    <dbReference type="NCBI Taxonomy" id="182803"/>
    <lineage>
        <taxon>Eukaryota</taxon>
        <taxon>Metazoa</taxon>
        <taxon>Ecdysozoa</taxon>
        <taxon>Arthropoda</taxon>
        <taxon>Chelicerata</taxon>
        <taxon>Arachnida</taxon>
        <taxon>Araneae</taxon>
        <taxon>Araneomorphae</taxon>
        <taxon>Entelegynae</taxon>
        <taxon>Araneoidea</taxon>
        <taxon>Araneidae</taxon>
        <taxon>Araneus</taxon>
    </lineage>
</organism>
<dbReference type="AlphaFoldDB" id="A0A4Y2KJ40"/>
<dbReference type="Proteomes" id="UP000499080">
    <property type="component" value="Unassembled WGS sequence"/>
</dbReference>
<accession>A0A4Y2KJ40</accession>
<evidence type="ECO:0000313" key="1">
    <source>
        <dbReference type="EMBL" id="GBN01776.1"/>
    </source>
</evidence>